<feature type="transmembrane region" description="Helical" evidence="1">
    <location>
        <begin position="30"/>
        <end position="48"/>
    </location>
</feature>
<keyword evidence="3" id="KW-1185">Reference proteome</keyword>
<dbReference type="Proteomes" id="UP000023152">
    <property type="component" value="Unassembled WGS sequence"/>
</dbReference>
<name>X6L7Y3_RETFI</name>
<evidence type="ECO:0000313" key="2">
    <source>
        <dbReference type="EMBL" id="ETN97136.1"/>
    </source>
</evidence>
<keyword evidence="1" id="KW-1133">Transmembrane helix</keyword>
<comment type="caution">
    <text evidence="2">The sequence shown here is derived from an EMBL/GenBank/DDBJ whole genome shotgun (WGS) entry which is preliminary data.</text>
</comment>
<dbReference type="EMBL" id="ASPP01050681">
    <property type="protein sequence ID" value="ETN97136.1"/>
    <property type="molecule type" value="Genomic_DNA"/>
</dbReference>
<sequence length="155" mass="18523">KKTLRQNSLLKQKSISFDNCINKAPKFKKVVILVRTFKIWLKIIRIFVLKDNLYFNTIYFIHLTLTIKFFRGLKLLFKKIKRNTIHNKKIFNQNLSQVSNICNQLALFQSLYPFLLATQPPFQLLDRQVLYSLEICVIYVCIDCTIFRSHYKKTL</sequence>
<dbReference type="AlphaFoldDB" id="X6L7Y3"/>
<accession>X6L7Y3</accession>
<protein>
    <recommendedName>
        <fullName evidence="4">Transmembrane protein</fullName>
    </recommendedName>
</protein>
<keyword evidence="1" id="KW-0812">Transmembrane</keyword>
<evidence type="ECO:0000256" key="1">
    <source>
        <dbReference type="SAM" id="Phobius"/>
    </source>
</evidence>
<proteinExistence type="predicted"/>
<feature type="non-terminal residue" evidence="2">
    <location>
        <position position="1"/>
    </location>
</feature>
<evidence type="ECO:0000313" key="3">
    <source>
        <dbReference type="Proteomes" id="UP000023152"/>
    </source>
</evidence>
<evidence type="ECO:0008006" key="4">
    <source>
        <dbReference type="Google" id="ProtNLM"/>
    </source>
</evidence>
<reference evidence="2 3" key="1">
    <citation type="journal article" date="2013" name="Curr. Biol.">
        <title>The Genome of the Foraminiferan Reticulomyxa filosa.</title>
        <authorList>
            <person name="Glockner G."/>
            <person name="Hulsmann N."/>
            <person name="Schleicher M."/>
            <person name="Noegel A.A."/>
            <person name="Eichinger L."/>
            <person name="Gallinger C."/>
            <person name="Pawlowski J."/>
            <person name="Sierra R."/>
            <person name="Euteneuer U."/>
            <person name="Pillet L."/>
            <person name="Moustafa A."/>
            <person name="Platzer M."/>
            <person name="Groth M."/>
            <person name="Szafranski K."/>
            <person name="Schliwa M."/>
        </authorList>
    </citation>
    <scope>NUCLEOTIDE SEQUENCE [LARGE SCALE GENOMIC DNA]</scope>
</reference>
<organism evidence="2 3">
    <name type="scientific">Reticulomyxa filosa</name>
    <dbReference type="NCBI Taxonomy" id="46433"/>
    <lineage>
        <taxon>Eukaryota</taxon>
        <taxon>Sar</taxon>
        <taxon>Rhizaria</taxon>
        <taxon>Retaria</taxon>
        <taxon>Foraminifera</taxon>
        <taxon>Monothalamids</taxon>
        <taxon>Reticulomyxidae</taxon>
        <taxon>Reticulomyxa</taxon>
    </lineage>
</organism>
<keyword evidence="1" id="KW-0472">Membrane</keyword>
<feature type="transmembrane region" description="Helical" evidence="1">
    <location>
        <begin position="54"/>
        <end position="77"/>
    </location>
</feature>
<gene>
    <name evidence="2" type="ORF">RFI_40395</name>
</gene>